<comment type="caution">
    <text evidence="4">The sequence shown here is derived from an EMBL/GenBank/DDBJ whole genome shotgun (WGS) entry which is preliminary data.</text>
</comment>
<evidence type="ECO:0000259" key="3">
    <source>
        <dbReference type="PROSITE" id="PS50943"/>
    </source>
</evidence>
<dbReference type="InterPro" id="IPR010982">
    <property type="entry name" value="Lambda_DNA-bd_dom_sf"/>
</dbReference>
<dbReference type="Proteomes" id="UP001202180">
    <property type="component" value="Unassembled WGS sequence"/>
</dbReference>
<keyword evidence="5" id="KW-1185">Reference proteome</keyword>
<dbReference type="SMART" id="SM00530">
    <property type="entry name" value="HTH_XRE"/>
    <property type="match status" value="1"/>
</dbReference>
<feature type="coiled-coil region" evidence="2">
    <location>
        <begin position="68"/>
        <end position="102"/>
    </location>
</feature>
<feature type="domain" description="HTH cro/C1-type" evidence="3">
    <location>
        <begin position="7"/>
        <end position="61"/>
    </location>
</feature>
<name>A0ABT0HUN3_9BACT</name>
<dbReference type="RefSeq" id="WP_248480714.1">
    <property type="nucleotide sequence ID" value="NZ_JALPRF010000013.1"/>
</dbReference>
<dbReference type="Pfam" id="PF01381">
    <property type="entry name" value="HTH_3"/>
    <property type="match status" value="1"/>
</dbReference>
<dbReference type="PROSITE" id="PS50943">
    <property type="entry name" value="HTH_CROC1"/>
    <property type="match status" value="1"/>
</dbReference>
<dbReference type="Gene3D" id="1.10.260.40">
    <property type="entry name" value="lambda repressor-like DNA-binding domains"/>
    <property type="match status" value="1"/>
</dbReference>
<dbReference type="PANTHER" id="PTHR46558:SF4">
    <property type="entry name" value="DNA-BIDING PHAGE PROTEIN"/>
    <property type="match status" value="1"/>
</dbReference>
<gene>
    <name evidence="4" type="ORF">M0L20_28820</name>
</gene>
<proteinExistence type="predicted"/>
<keyword evidence="2" id="KW-0175">Coiled coil</keyword>
<dbReference type="EMBL" id="JALPRF010000013">
    <property type="protein sequence ID" value="MCK8495904.1"/>
    <property type="molecule type" value="Genomic_DNA"/>
</dbReference>
<protein>
    <submittedName>
        <fullName evidence="4">Helix-turn-helix domain-containing protein</fullName>
    </submittedName>
</protein>
<accession>A0ABT0HUN3</accession>
<dbReference type="SUPFAM" id="SSF47413">
    <property type="entry name" value="lambda repressor-like DNA-binding domains"/>
    <property type="match status" value="1"/>
</dbReference>
<evidence type="ECO:0000313" key="5">
    <source>
        <dbReference type="Proteomes" id="UP001202180"/>
    </source>
</evidence>
<dbReference type="PANTHER" id="PTHR46558">
    <property type="entry name" value="TRACRIPTIONAL REGULATORY PROTEIN-RELATED-RELATED"/>
    <property type="match status" value="1"/>
</dbReference>
<dbReference type="CDD" id="cd00093">
    <property type="entry name" value="HTH_XRE"/>
    <property type="match status" value="1"/>
</dbReference>
<evidence type="ECO:0000256" key="2">
    <source>
        <dbReference type="SAM" id="Coils"/>
    </source>
</evidence>
<evidence type="ECO:0000256" key="1">
    <source>
        <dbReference type="ARBA" id="ARBA00023125"/>
    </source>
</evidence>
<evidence type="ECO:0000313" key="4">
    <source>
        <dbReference type="EMBL" id="MCK8495904.1"/>
    </source>
</evidence>
<organism evidence="4 5">
    <name type="scientific">Spirosoma liriopis</name>
    <dbReference type="NCBI Taxonomy" id="2937440"/>
    <lineage>
        <taxon>Bacteria</taxon>
        <taxon>Pseudomonadati</taxon>
        <taxon>Bacteroidota</taxon>
        <taxon>Cytophagia</taxon>
        <taxon>Cytophagales</taxon>
        <taxon>Cytophagaceae</taxon>
        <taxon>Spirosoma</taxon>
    </lineage>
</organism>
<keyword evidence="1" id="KW-0238">DNA-binding</keyword>
<dbReference type="InterPro" id="IPR001387">
    <property type="entry name" value="Cro/C1-type_HTH"/>
</dbReference>
<reference evidence="4 5" key="1">
    <citation type="submission" date="2022-04" db="EMBL/GenBank/DDBJ databases">
        <title>Spirosoma sp. strain RP8 genome sequencing and assembly.</title>
        <authorList>
            <person name="Jung Y."/>
        </authorList>
    </citation>
    <scope>NUCLEOTIDE SEQUENCE [LARGE SCALE GENOMIC DNA]</scope>
    <source>
        <strain evidence="4 5">RP8</strain>
    </source>
</reference>
<sequence>MNVSNNIKAIRTEKGITQSEIARIIGVERTNYHRLENRGEKLTIEQAESIAEALGVTLVELLTWGKSEENKDSDKERLTTKLSELEKQNEGLNKQLSDKELINSYREKHINELIARTTKQERLLMNYFREHLFKVAAKLNMVDPKNENPIRVNEHYNKWGKEGLTSICRAGLLSNPYVYHMVDKDIFVDDPVLSDILLEYQSDLKSQGRTWQDQIDDTV</sequence>